<dbReference type="OrthoDB" id="73846at2759"/>
<dbReference type="InterPro" id="IPR050838">
    <property type="entry name" value="Ketopantoate_reductase"/>
</dbReference>
<dbReference type="SUPFAM" id="SSF48179">
    <property type="entry name" value="6-phosphogluconate dehydrogenase C-terminal domain-like"/>
    <property type="match status" value="1"/>
</dbReference>
<evidence type="ECO:0000313" key="7">
    <source>
        <dbReference type="Proteomes" id="UP000039046"/>
    </source>
</evidence>
<dbReference type="InterPro" id="IPR008927">
    <property type="entry name" value="6-PGluconate_DH-like_C_sf"/>
</dbReference>
<dbReference type="AlphaFoldDB" id="A0A0A1TM61"/>
<keyword evidence="7" id="KW-1185">Reference proteome</keyword>
<keyword evidence="2" id="KW-0521">NADP</keyword>
<dbReference type="GO" id="GO:0008677">
    <property type="term" value="F:2-dehydropantoate 2-reductase activity"/>
    <property type="evidence" value="ECO:0007669"/>
    <property type="project" value="TreeGrafter"/>
</dbReference>
<accession>A0A0A1TM61</accession>
<dbReference type="InterPro" id="IPR013328">
    <property type="entry name" value="6PGD_dom2"/>
</dbReference>
<evidence type="ECO:0000313" key="6">
    <source>
        <dbReference type="EMBL" id="CEJ91317.1"/>
    </source>
</evidence>
<evidence type="ECO:0000256" key="2">
    <source>
        <dbReference type="ARBA" id="ARBA00022857"/>
    </source>
</evidence>
<dbReference type="InterPro" id="IPR013332">
    <property type="entry name" value="KPR_N"/>
</dbReference>
<dbReference type="PANTHER" id="PTHR43765:SF2">
    <property type="entry name" value="2-DEHYDROPANTOATE 2-REDUCTASE"/>
    <property type="match status" value="1"/>
</dbReference>
<evidence type="ECO:0000256" key="3">
    <source>
        <dbReference type="ARBA" id="ARBA00023002"/>
    </source>
</evidence>
<dbReference type="Proteomes" id="UP000039046">
    <property type="component" value="Unassembled WGS sequence"/>
</dbReference>
<evidence type="ECO:0000256" key="1">
    <source>
        <dbReference type="ARBA" id="ARBA00007870"/>
    </source>
</evidence>
<gene>
    <name evidence="6" type="ORF">VHEMI07037</name>
</gene>
<feature type="domain" description="Ketopantoate reductase N-terminal" evidence="4">
    <location>
        <begin position="5"/>
        <end position="79"/>
    </location>
</feature>
<reference evidence="6 7" key="1">
    <citation type="journal article" date="2015" name="Genome Announc.">
        <title>Draft Genome Sequence and Gene Annotation of the Entomopathogenic Fungus Verticillium hemipterigenum.</title>
        <authorList>
            <person name="Horn F."/>
            <person name="Habel A."/>
            <person name="Scharf D.H."/>
            <person name="Dworschak J."/>
            <person name="Brakhage A.A."/>
            <person name="Guthke R."/>
            <person name="Hertweck C."/>
            <person name="Linde J."/>
        </authorList>
    </citation>
    <scope>NUCLEOTIDE SEQUENCE [LARGE SCALE GENOMIC DNA]</scope>
</reference>
<comment type="similarity">
    <text evidence="1">Belongs to the ketopantoate reductase family.</text>
</comment>
<sequence length="300" mass="34143">MASAEDESPIENLIITGKGHRATKALESVKHRVDKDSTICFMNDGLGVLEDVRSKFFNDTTQRPTLLYGHMSHRLGLNKEHDAVKEICSGQVMLSMPANRHGKRHGLQQLTENSHFLESFAKADGLRGAFSPLDAWLRFKLPSVIFESTAEPICLLFDISYEGIIQNPAAMQMMHKLLDEILLVVEALPEVQGSVIIRDFVRGPGPKRLLYNMLNEKRKQDSELRWRVENGLPTDINFLNGYFVSRAKKLGLDIRSNMMMWNMVKSKHSIAIEKQNSYIPMEETSVPSDLGFKFRTRPRK</sequence>
<dbReference type="InterPro" id="IPR013752">
    <property type="entry name" value="KPA_reductase"/>
</dbReference>
<dbReference type="GO" id="GO:0050661">
    <property type="term" value="F:NADP binding"/>
    <property type="evidence" value="ECO:0007669"/>
    <property type="project" value="TreeGrafter"/>
</dbReference>
<dbReference type="STRING" id="1531966.A0A0A1TM61"/>
<dbReference type="Pfam" id="PF02558">
    <property type="entry name" value="ApbA"/>
    <property type="match status" value="1"/>
</dbReference>
<feature type="domain" description="Ketopantoate reductase C-terminal" evidence="5">
    <location>
        <begin position="144"/>
        <end position="267"/>
    </location>
</feature>
<dbReference type="PANTHER" id="PTHR43765">
    <property type="entry name" value="2-DEHYDROPANTOATE 2-REDUCTASE-RELATED"/>
    <property type="match status" value="1"/>
</dbReference>
<dbReference type="EMBL" id="CDHN01000003">
    <property type="protein sequence ID" value="CEJ91317.1"/>
    <property type="molecule type" value="Genomic_DNA"/>
</dbReference>
<organism evidence="6 7">
    <name type="scientific">[Torrubiella] hemipterigena</name>
    <dbReference type="NCBI Taxonomy" id="1531966"/>
    <lineage>
        <taxon>Eukaryota</taxon>
        <taxon>Fungi</taxon>
        <taxon>Dikarya</taxon>
        <taxon>Ascomycota</taxon>
        <taxon>Pezizomycotina</taxon>
        <taxon>Sordariomycetes</taxon>
        <taxon>Hypocreomycetidae</taxon>
        <taxon>Hypocreales</taxon>
        <taxon>Clavicipitaceae</taxon>
        <taxon>Clavicipitaceae incertae sedis</taxon>
        <taxon>'Torrubiella' clade</taxon>
    </lineage>
</organism>
<keyword evidence="3" id="KW-0560">Oxidoreductase</keyword>
<protein>
    <recommendedName>
        <fullName evidence="8">Ketopantoate reductase C-terminal domain-containing protein</fullName>
    </recommendedName>
</protein>
<dbReference type="GO" id="GO:0005739">
    <property type="term" value="C:mitochondrion"/>
    <property type="evidence" value="ECO:0007669"/>
    <property type="project" value="TreeGrafter"/>
</dbReference>
<evidence type="ECO:0000259" key="4">
    <source>
        <dbReference type="Pfam" id="PF02558"/>
    </source>
</evidence>
<proteinExistence type="inferred from homology"/>
<dbReference type="HOGENOM" id="CLU_031468_3_0_1"/>
<name>A0A0A1TM61_9HYPO</name>
<dbReference type="Gene3D" id="3.40.50.720">
    <property type="entry name" value="NAD(P)-binding Rossmann-like Domain"/>
    <property type="match status" value="1"/>
</dbReference>
<dbReference type="Gene3D" id="1.10.1040.10">
    <property type="entry name" value="N-(1-d-carboxylethyl)-l-norvaline Dehydrogenase, domain 2"/>
    <property type="match status" value="1"/>
</dbReference>
<evidence type="ECO:0000259" key="5">
    <source>
        <dbReference type="Pfam" id="PF08546"/>
    </source>
</evidence>
<evidence type="ECO:0008006" key="8">
    <source>
        <dbReference type="Google" id="ProtNLM"/>
    </source>
</evidence>
<dbReference type="Pfam" id="PF08546">
    <property type="entry name" value="ApbA_C"/>
    <property type="match status" value="1"/>
</dbReference>